<evidence type="ECO:0000313" key="2">
    <source>
        <dbReference type="EMBL" id="MDQ0449625.1"/>
    </source>
</evidence>
<feature type="region of interest" description="Disordered" evidence="1">
    <location>
        <begin position="1"/>
        <end position="30"/>
    </location>
</feature>
<feature type="compositionally biased region" description="Gly residues" evidence="1">
    <location>
        <begin position="1"/>
        <end position="10"/>
    </location>
</feature>
<dbReference type="Proteomes" id="UP001231124">
    <property type="component" value="Unassembled WGS sequence"/>
</dbReference>
<comment type="caution">
    <text evidence="2">The sequence shown here is derived from an EMBL/GenBank/DDBJ whole genome shotgun (WGS) entry which is preliminary data.</text>
</comment>
<organism evidence="2 3">
    <name type="scientific">Methylobacterium aerolatum</name>
    <dbReference type="NCBI Taxonomy" id="418708"/>
    <lineage>
        <taxon>Bacteria</taxon>
        <taxon>Pseudomonadati</taxon>
        <taxon>Pseudomonadota</taxon>
        <taxon>Alphaproteobacteria</taxon>
        <taxon>Hyphomicrobiales</taxon>
        <taxon>Methylobacteriaceae</taxon>
        <taxon>Methylobacterium</taxon>
    </lineage>
</organism>
<accession>A0ABU0I4U4</accession>
<dbReference type="EMBL" id="JAUSVP010000016">
    <property type="protein sequence ID" value="MDQ0449625.1"/>
    <property type="molecule type" value="Genomic_DNA"/>
</dbReference>
<sequence>MVVPLGGGRAGQEDEGGGDEAGETKLHGDTLSECHGAIIAAAP</sequence>
<reference evidence="2 3" key="1">
    <citation type="submission" date="2023-07" db="EMBL/GenBank/DDBJ databases">
        <title>Genomic Encyclopedia of Type Strains, Phase IV (KMG-IV): sequencing the most valuable type-strain genomes for metagenomic binning, comparative biology and taxonomic classification.</title>
        <authorList>
            <person name="Goeker M."/>
        </authorList>
    </citation>
    <scope>NUCLEOTIDE SEQUENCE [LARGE SCALE GENOMIC DNA]</scope>
    <source>
        <strain evidence="2 3">DSM 19013</strain>
    </source>
</reference>
<name>A0ABU0I4U4_9HYPH</name>
<proteinExistence type="predicted"/>
<evidence type="ECO:0000256" key="1">
    <source>
        <dbReference type="SAM" id="MobiDB-lite"/>
    </source>
</evidence>
<protein>
    <submittedName>
        <fullName evidence="2">Uncharacterized protein</fullName>
    </submittedName>
</protein>
<evidence type="ECO:0000313" key="3">
    <source>
        <dbReference type="Proteomes" id="UP001231124"/>
    </source>
</evidence>
<keyword evidence="3" id="KW-1185">Reference proteome</keyword>
<gene>
    <name evidence="2" type="ORF">QO012_004147</name>
</gene>